<reference evidence="1 2" key="1">
    <citation type="submission" date="2017-11" db="EMBL/GenBank/DDBJ databases">
        <title>Infants hospitalized years apart are colonized by the same room-sourced microbial strains.</title>
        <authorList>
            <person name="Brooks B."/>
            <person name="Olm M.R."/>
            <person name="Firek B.A."/>
            <person name="Baker R."/>
            <person name="Thomas B.C."/>
            <person name="Morowitz M.J."/>
            <person name="Banfield J.F."/>
        </authorList>
    </citation>
    <scope>NUCLEOTIDE SEQUENCE [LARGE SCALE GENOMIC DNA]</scope>
    <source>
        <strain evidence="1">S2_012_000_R3_87</strain>
    </source>
</reference>
<evidence type="ECO:0000313" key="2">
    <source>
        <dbReference type="Proteomes" id="UP000249451"/>
    </source>
</evidence>
<dbReference type="Proteomes" id="UP000249451">
    <property type="component" value="Unassembled WGS sequence"/>
</dbReference>
<organism evidence="1 2">
    <name type="scientific">Corynebacterium urealyticum</name>
    <dbReference type="NCBI Taxonomy" id="43771"/>
    <lineage>
        <taxon>Bacteria</taxon>
        <taxon>Bacillati</taxon>
        <taxon>Actinomycetota</taxon>
        <taxon>Actinomycetes</taxon>
        <taxon>Mycobacteriales</taxon>
        <taxon>Corynebacteriaceae</taxon>
        <taxon>Corynebacterium</taxon>
    </lineage>
</organism>
<sequence length="128" mass="13264">MFVTIITGNHDTISQLRAAGMGEFVMVDVDVSDLPDPSAAMGSLPGDDPRVFPAMVQVGGERVLESATQACSVARHVATSGDEPVTVLVHDAHGRVQAPAVGGVVAGFLRSVGFEVDITHTALTEILV</sequence>
<dbReference type="AlphaFoldDB" id="A0A2W5CSV6"/>
<protein>
    <submittedName>
        <fullName evidence="1">Uncharacterized protein</fullName>
    </submittedName>
</protein>
<comment type="caution">
    <text evidence="1">The sequence shown here is derived from an EMBL/GenBank/DDBJ whole genome shotgun (WGS) entry which is preliminary data.</text>
</comment>
<evidence type="ECO:0000313" key="1">
    <source>
        <dbReference type="EMBL" id="PZO98105.1"/>
    </source>
</evidence>
<proteinExistence type="predicted"/>
<dbReference type="EMBL" id="QFNY01000324">
    <property type="protein sequence ID" value="PZO98105.1"/>
    <property type="molecule type" value="Genomic_DNA"/>
</dbReference>
<accession>A0A2W5CSV6</accession>
<name>A0A2W5CSV6_9CORY</name>
<gene>
    <name evidence="1" type="ORF">DI609_11540</name>
</gene>